<feature type="region of interest" description="Disordered" evidence="1">
    <location>
        <begin position="1"/>
        <end position="41"/>
    </location>
</feature>
<name>A0A1M5S1A8_9ALTE</name>
<sequence length="302" mass="33510">MKIPSNAPPHLAGGITTQKPGVKTDPTSGRKKAGTQQSGASGTVMQQRISYWFAQIGVTPHAVDFRGFEPQELANFRRLKEQNRLNNLKSIMTIAMGVSYSESSTEQIDPDWFHAFTAMAENIYAAEMQELWGKILAVEVQRPGSFSLRTLETLTKLTQRDAELFSRACQLACRRNQDPTPVIITGYHVKAGLLSLLSPASNGAVQLSQHGLTYTDILALSNMKLLYATEVETGLLPKGTSQLLKFSKTQLQLTPKHASLWLTYYRFTSVGAELAKLIPRNESANLLADVQQLFRRYFTVTS</sequence>
<proteinExistence type="predicted"/>
<dbReference type="Proteomes" id="UP000184520">
    <property type="component" value="Unassembled WGS sequence"/>
</dbReference>
<gene>
    <name evidence="2" type="ORF">SAMN05216361_4319</name>
</gene>
<dbReference type="RefSeq" id="WP_084526775.1">
    <property type="nucleotide sequence ID" value="NZ_FQWD01000008.1"/>
</dbReference>
<dbReference type="NCBIfam" id="TIGR03899">
    <property type="entry name" value="TIGR03899 family protein"/>
    <property type="match status" value="1"/>
</dbReference>
<reference evidence="3" key="1">
    <citation type="submission" date="2016-11" db="EMBL/GenBank/DDBJ databases">
        <authorList>
            <person name="Varghese N."/>
            <person name="Submissions S."/>
        </authorList>
    </citation>
    <scope>NUCLEOTIDE SEQUENCE [LARGE SCALE GENOMIC DNA]</scope>
    <source>
        <strain evidence="3">CGMCC 1.8995</strain>
    </source>
</reference>
<protein>
    <submittedName>
        <fullName evidence="2">TIGR03899 family protein</fullName>
    </submittedName>
</protein>
<dbReference type="InterPro" id="IPR021254">
    <property type="entry name" value="DUF2806"/>
</dbReference>
<evidence type="ECO:0000313" key="2">
    <source>
        <dbReference type="EMBL" id="SHH32256.1"/>
    </source>
</evidence>
<organism evidence="2 3">
    <name type="scientific">Marisediminitalea aggregata</name>
    <dbReference type="NCBI Taxonomy" id="634436"/>
    <lineage>
        <taxon>Bacteria</taxon>
        <taxon>Pseudomonadati</taxon>
        <taxon>Pseudomonadota</taxon>
        <taxon>Gammaproteobacteria</taxon>
        <taxon>Alteromonadales</taxon>
        <taxon>Alteromonadaceae</taxon>
        <taxon>Marisediminitalea</taxon>
    </lineage>
</organism>
<dbReference type="OrthoDB" id="886161at2"/>
<keyword evidence="3" id="KW-1185">Reference proteome</keyword>
<dbReference type="STRING" id="634436.SAMN05216361_4319"/>
<dbReference type="AlphaFoldDB" id="A0A1M5S1A8"/>
<dbReference type="Pfam" id="PF10987">
    <property type="entry name" value="DUF2806"/>
    <property type="match status" value="1"/>
</dbReference>
<evidence type="ECO:0000313" key="3">
    <source>
        <dbReference type="Proteomes" id="UP000184520"/>
    </source>
</evidence>
<evidence type="ECO:0000256" key="1">
    <source>
        <dbReference type="SAM" id="MobiDB-lite"/>
    </source>
</evidence>
<accession>A0A1M5S1A8</accession>
<dbReference type="EMBL" id="FQWD01000008">
    <property type="protein sequence ID" value="SHH32256.1"/>
    <property type="molecule type" value="Genomic_DNA"/>
</dbReference>